<protein>
    <recommendedName>
        <fullName evidence="3">Nucleotide-diphospho-sugar transferase domain-containing protein</fullName>
    </recommendedName>
</protein>
<evidence type="ECO:0000313" key="2">
    <source>
        <dbReference type="Proteomes" id="UP000176492"/>
    </source>
</evidence>
<name>A0A1F4W5N2_UNCKA</name>
<sequence length="222" mass="24707">MEIVTAADTGYFRYLLRLVTTSHGWLNVRPVVYDLGLTGIELLALSMMGIQTRGGPRKIPRGRGYPPGYTPRALHKPLILLDYCRQSTSDIIYMDADAWIVSPFEFPIRGIGVTRVRDKVVEAYLGSPLADYRGPHHSGVLFLGHNSQRLPFLGAWAADTLSDSSPSDKKSMNKVLTNYDFTVLDEDEWNASTMFPMTKIFHAHGGQSDEQRVLCGRAGESS</sequence>
<dbReference type="AlphaFoldDB" id="A0A1F4W5N2"/>
<accession>A0A1F4W5N2</accession>
<reference evidence="1 2" key="1">
    <citation type="journal article" date="2016" name="Nat. Commun.">
        <title>Thousands of microbial genomes shed light on interconnected biogeochemical processes in an aquifer system.</title>
        <authorList>
            <person name="Anantharaman K."/>
            <person name="Brown C.T."/>
            <person name="Hug L.A."/>
            <person name="Sharon I."/>
            <person name="Castelle C.J."/>
            <person name="Probst A.J."/>
            <person name="Thomas B.C."/>
            <person name="Singh A."/>
            <person name="Wilkins M.J."/>
            <person name="Karaoz U."/>
            <person name="Brodie E.L."/>
            <person name="Williams K.H."/>
            <person name="Hubbard S.S."/>
            <person name="Banfield J.F."/>
        </authorList>
    </citation>
    <scope>NUCLEOTIDE SEQUENCE [LARGE SCALE GENOMIC DNA]</scope>
</reference>
<comment type="caution">
    <text evidence="1">The sequence shown here is derived from an EMBL/GenBank/DDBJ whole genome shotgun (WGS) entry which is preliminary data.</text>
</comment>
<evidence type="ECO:0008006" key="3">
    <source>
        <dbReference type="Google" id="ProtNLM"/>
    </source>
</evidence>
<dbReference type="Proteomes" id="UP000176492">
    <property type="component" value="Unassembled WGS sequence"/>
</dbReference>
<proteinExistence type="predicted"/>
<organism evidence="1 2">
    <name type="scientific">candidate division WWE3 bacterium RIFCSPLOWO2_02_FULL_53_10</name>
    <dbReference type="NCBI Taxonomy" id="1802629"/>
    <lineage>
        <taxon>Bacteria</taxon>
        <taxon>Katanobacteria</taxon>
    </lineage>
</organism>
<evidence type="ECO:0000313" key="1">
    <source>
        <dbReference type="EMBL" id="OGC64640.1"/>
    </source>
</evidence>
<gene>
    <name evidence="1" type="ORF">A3J33_01030</name>
</gene>
<dbReference type="EMBL" id="MEVM01000167">
    <property type="protein sequence ID" value="OGC64640.1"/>
    <property type="molecule type" value="Genomic_DNA"/>
</dbReference>